<evidence type="ECO:0000256" key="1">
    <source>
        <dbReference type="ARBA" id="ARBA00004123"/>
    </source>
</evidence>
<dbReference type="GO" id="GO:0051726">
    <property type="term" value="P:regulation of cell cycle"/>
    <property type="evidence" value="ECO:0007669"/>
    <property type="project" value="TreeGrafter"/>
</dbReference>
<dbReference type="EMBL" id="JADGJW010000174">
    <property type="protein sequence ID" value="KAJ3222470.1"/>
    <property type="molecule type" value="Genomic_DNA"/>
</dbReference>
<dbReference type="AlphaFoldDB" id="A0AAD5U5T2"/>
<evidence type="ECO:0000256" key="2">
    <source>
        <dbReference type="ARBA" id="ARBA00023242"/>
    </source>
</evidence>
<feature type="coiled-coil region" evidence="3">
    <location>
        <begin position="7"/>
        <end position="48"/>
    </location>
</feature>
<comment type="subcellular location">
    <subcellularLocation>
        <location evidence="1">Nucleus</location>
    </subcellularLocation>
</comment>
<keyword evidence="5" id="KW-1185">Reference proteome</keyword>
<name>A0AAD5U5T2_9FUNG</name>
<dbReference type="PROSITE" id="PS51542">
    <property type="entry name" value="FYRN"/>
    <property type="match status" value="1"/>
</dbReference>
<keyword evidence="3" id="KW-0175">Coiled coil</keyword>
<dbReference type="GO" id="GO:0005634">
    <property type="term" value="C:nucleus"/>
    <property type="evidence" value="ECO:0007669"/>
    <property type="project" value="UniProtKB-SubCell"/>
</dbReference>
<gene>
    <name evidence="4" type="primary">TBRG1</name>
    <name evidence="4" type="ORF">HK099_002276</name>
</gene>
<dbReference type="InterPro" id="IPR003888">
    <property type="entry name" value="FYrich_N"/>
</dbReference>
<reference evidence="4" key="1">
    <citation type="submission" date="2020-05" db="EMBL/GenBank/DDBJ databases">
        <title>Phylogenomic resolution of chytrid fungi.</title>
        <authorList>
            <person name="Stajich J.E."/>
            <person name="Amses K."/>
            <person name="Simmons R."/>
            <person name="Seto K."/>
            <person name="Myers J."/>
            <person name="Bonds A."/>
            <person name="Quandt C.A."/>
            <person name="Barry K."/>
            <person name="Liu P."/>
            <person name="Grigoriev I."/>
            <person name="Longcore J.E."/>
            <person name="James T.Y."/>
        </authorList>
    </citation>
    <scope>NUCLEOTIDE SEQUENCE</scope>
    <source>
        <strain evidence="4">JEL0476</strain>
    </source>
</reference>
<dbReference type="InterPro" id="IPR003889">
    <property type="entry name" value="FYrich_C"/>
</dbReference>
<accession>A0AAD5U5T2</accession>
<dbReference type="Gene3D" id="3.30.160.360">
    <property type="match status" value="1"/>
</dbReference>
<protein>
    <submittedName>
        <fullName evidence="4">Transforming growth factor beta regulator 1</fullName>
    </submittedName>
</protein>
<dbReference type="PANTHER" id="PTHR22715:SF0">
    <property type="entry name" value="TRANSFORMING GROWTH FACTOR BETA REGULATOR 1"/>
    <property type="match status" value="1"/>
</dbReference>
<proteinExistence type="predicted"/>
<evidence type="ECO:0000313" key="5">
    <source>
        <dbReference type="Proteomes" id="UP001211065"/>
    </source>
</evidence>
<organism evidence="4 5">
    <name type="scientific">Clydaea vesicula</name>
    <dbReference type="NCBI Taxonomy" id="447962"/>
    <lineage>
        <taxon>Eukaryota</taxon>
        <taxon>Fungi</taxon>
        <taxon>Fungi incertae sedis</taxon>
        <taxon>Chytridiomycota</taxon>
        <taxon>Chytridiomycota incertae sedis</taxon>
        <taxon>Chytridiomycetes</taxon>
        <taxon>Lobulomycetales</taxon>
        <taxon>Lobulomycetaceae</taxon>
        <taxon>Clydaea</taxon>
    </lineage>
</organism>
<dbReference type="InterPro" id="IPR040092">
    <property type="entry name" value="TBRG1"/>
</dbReference>
<evidence type="ECO:0000256" key="3">
    <source>
        <dbReference type="SAM" id="Coils"/>
    </source>
</evidence>
<evidence type="ECO:0000313" key="4">
    <source>
        <dbReference type="EMBL" id="KAJ3222470.1"/>
    </source>
</evidence>
<dbReference type="PROSITE" id="PS51543">
    <property type="entry name" value="FYRC"/>
    <property type="match status" value="1"/>
</dbReference>
<dbReference type="Pfam" id="PF05964">
    <property type="entry name" value="FYRN"/>
    <property type="match status" value="1"/>
</dbReference>
<comment type="caution">
    <text evidence="4">The sequence shown here is derived from an EMBL/GenBank/DDBJ whole genome shotgun (WGS) entry which is preliminary data.</text>
</comment>
<dbReference type="Proteomes" id="UP001211065">
    <property type="component" value="Unassembled WGS sequence"/>
</dbReference>
<dbReference type="PANTHER" id="PTHR22715">
    <property type="entry name" value="TRANSFORMING GROWTH FACTOR BETA REGULATED GENE 1"/>
    <property type="match status" value="1"/>
</dbReference>
<dbReference type="SMART" id="SM00541">
    <property type="entry name" value="FYRN"/>
    <property type="match status" value="1"/>
</dbReference>
<dbReference type="Pfam" id="PF05965">
    <property type="entry name" value="FYRC"/>
    <property type="match status" value="1"/>
</dbReference>
<sequence length="309" mass="35968">MIYEIKYQETKLKYTELNSEYRDIKSQYNKAEQKIKRLETEKEKLLDLILHLKPSLTVLTDDCITDTDIQELSCTSRKETVVIPPKKLVESNNTLIKVTNSNEQDEESEIDLDGVDEVEPVVDGKLRKRKFKKRDTRSSAKKLKLLKMDEENNLILPFTIKKNGSEVTILNIGTIIHDRDSFHTPRFIWPANFHSQKLYHSFTNPDQKCIYDMFILDEGENPIFQIVVNDEGVEPRIFRATSASGVWKKALQELMERKIPNAKTTVSGPDFFGISDLGVINYIQELPDAKRLKKYIRQKWITENEEKVN</sequence>
<keyword evidence="2" id="KW-0539">Nucleus</keyword>